<proteinExistence type="predicted"/>
<keyword evidence="2" id="KW-1185">Reference proteome</keyword>
<sequence length="59" mass="6709">MHERHVRLDVGARLFWRLEMAPSVSPETYPNSNLRPVDLLDRSSILCSPSILLDSSSSR</sequence>
<dbReference type="EMBL" id="QGKV02000297">
    <property type="protein sequence ID" value="KAF3608793.1"/>
    <property type="molecule type" value="Genomic_DNA"/>
</dbReference>
<evidence type="ECO:0000313" key="1">
    <source>
        <dbReference type="EMBL" id="KAF3608793.1"/>
    </source>
</evidence>
<evidence type="ECO:0000313" key="2">
    <source>
        <dbReference type="Proteomes" id="UP000266723"/>
    </source>
</evidence>
<name>A0ABQ7F0E2_BRACR</name>
<organism evidence="1 2">
    <name type="scientific">Brassica cretica</name>
    <name type="common">Mustard</name>
    <dbReference type="NCBI Taxonomy" id="69181"/>
    <lineage>
        <taxon>Eukaryota</taxon>
        <taxon>Viridiplantae</taxon>
        <taxon>Streptophyta</taxon>
        <taxon>Embryophyta</taxon>
        <taxon>Tracheophyta</taxon>
        <taxon>Spermatophyta</taxon>
        <taxon>Magnoliopsida</taxon>
        <taxon>eudicotyledons</taxon>
        <taxon>Gunneridae</taxon>
        <taxon>Pentapetalae</taxon>
        <taxon>rosids</taxon>
        <taxon>malvids</taxon>
        <taxon>Brassicales</taxon>
        <taxon>Brassicaceae</taxon>
        <taxon>Brassiceae</taxon>
        <taxon>Brassica</taxon>
    </lineage>
</organism>
<dbReference type="Proteomes" id="UP000266723">
    <property type="component" value="Unassembled WGS sequence"/>
</dbReference>
<accession>A0ABQ7F0E2</accession>
<comment type="caution">
    <text evidence="1">The sequence shown here is derived from an EMBL/GenBank/DDBJ whole genome shotgun (WGS) entry which is preliminary data.</text>
</comment>
<protein>
    <submittedName>
        <fullName evidence="1">Uncharacterized protein</fullName>
    </submittedName>
</protein>
<gene>
    <name evidence="1" type="ORF">DY000_02049429</name>
</gene>
<reference evidence="1 2" key="1">
    <citation type="journal article" date="2020" name="BMC Genomics">
        <title>Intraspecific diversification of the crop wild relative Brassica cretica Lam. using demographic model selection.</title>
        <authorList>
            <person name="Kioukis A."/>
            <person name="Michalopoulou V.A."/>
            <person name="Briers L."/>
            <person name="Pirintsos S."/>
            <person name="Studholme D.J."/>
            <person name="Pavlidis P."/>
            <person name="Sarris P.F."/>
        </authorList>
    </citation>
    <scope>NUCLEOTIDE SEQUENCE [LARGE SCALE GENOMIC DNA]</scope>
    <source>
        <strain evidence="2">cv. PFS-1207/04</strain>
    </source>
</reference>